<protein>
    <submittedName>
        <fullName evidence="2">Uncharacterized protein</fullName>
    </submittedName>
</protein>
<comment type="caution">
    <text evidence="2">The sequence shown here is derived from an EMBL/GenBank/DDBJ whole genome shotgun (WGS) entry which is preliminary data.</text>
</comment>
<dbReference type="AlphaFoldDB" id="A0AAN6M670"/>
<keyword evidence="1" id="KW-0812">Transmembrane</keyword>
<keyword evidence="3" id="KW-1185">Reference proteome</keyword>
<dbReference type="Proteomes" id="UP001280581">
    <property type="component" value="Unassembled WGS sequence"/>
</dbReference>
<proteinExistence type="predicted"/>
<evidence type="ECO:0000313" key="3">
    <source>
        <dbReference type="Proteomes" id="UP001280581"/>
    </source>
</evidence>
<dbReference type="EMBL" id="WVTA01000001">
    <property type="protein sequence ID" value="KAK3216523.1"/>
    <property type="molecule type" value="Genomic_DNA"/>
</dbReference>
<sequence length="279" mass="30519">MAFTASSKAFELYVDVDVDFNAWLIFILFIAYLCTLRSKSLLLLIVLAASAAILTFDTTSTVGGLIKIMCELPLGLGSVLAYQTASKPFQARHLSAFTTYVNVAVYGNIGMMVATPIGGTFRGVFARVACIALFIWIVQQGYRARWKTVVLDDNFFVFTAASKSWIFAHAVYRFVLLTLPCFKNGPRYRLLELFSLGLTLALSLTSGLPFEHCFGQADTLTVPAISGLSAIATTFDLLPRDASKGTGISNSFEAHLDVLINTHESTRGEEQDRPNSLVL</sequence>
<accession>A0AAN6M670</accession>
<evidence type="ECO:0000313" key="2">
    <source>
        <dbReference type="EMBL" id="KAK3216523.1"/>
    </source>
</evidence>
<feature type="transmembrane region" description="Helical" evidence="1">
    <location>
        <begin position="94"/>
        <end position="114"/>
    </location>
</feature>
<organism evidence="2 3">
    <name type="scientific">Pseudopithomyces chartarum</name>
    <dbReference type="NCBI Taxonomy" id="1892770"/>
    <lineage>
        <taxon>Eukaryota</taxon>
        <taxon>Fungi</taxon>
        <taxon>Dikarya</taxon>
        <taxon>Ascomycota</taxon>
        <taxon>Pezizomycotina</taxon>
        <taxon>Dothideomycetes</taxon>
        <taxon>Pleosporomycetidae</taxon>
        <taxon>Pleosporales</taxon>
        <taxon>Massarineae</taxon>
        <taxon>Didymosphaeriaceae</taxon>
        <taxon>Pseudopithomyces</taxon>
    </lineage>
</organism>
<feature type="transmembrane region" description="Helical" evidence="1">
    <location>
        <begin position="120"/>
        <end position="138"/>
    </location>
</feature>
<evidence type="ECO:0000256" key="1">
    <source>
        <dbReference type="SAM" id="Phobius"/>
    </source>
</evidence>
<reference evidence="2 3" key="1">
    <citation type="submission" date="2021-02" db="EMBL/GenBank/DDBJ databases">
        <title>Genome assembly of Pseudopithomyces chartarum.</title>
        <authorList>
            <person name="Jauregui R."/>
            <person name="Singh J."/>
            <person name="Voisey C."/>
        </authorList>
    </citation>
    <scope>NUCLEOTIDE SEQUENCE [LARGE SCALE GENOMIC DNA]</scope>
    <source>
        <strain evidence="2 3">AGR01</strain>
    </source>
</reference>
<feature type="transmembrane region" description="Helical" evidence="1">
    <location>
        <begin position="41"/>
        <end position="58"/>
    </location>
</feature>
<keyword evidence="1" id="KW-0472">Membrane</keyword>
<keyword evidence="1" id="KW-1133">Transmembrane helix</keyword>
<name>A0AAN6M670_9PLEO</name>
<feature type="transmembrane region" description="Helical" evidence="1">
    <location>
        <begin position="20"/>
        <end position="36"/>
    </location>
</feature>
<gene>
    <name evidence="2" type="ORF">GRF29_1g10827</name>
</gene>